<comment type="similarity">
    <text evidence="4">Belongs to the CEP135/TSGA10 family.</text>
</comment>
<gene>
    <name evidence="6" type="ORF">GDO78_011698</name>
</gene>
<keyword evidence="2" id="KW-0963">Cytoplasm</keyword>
<dbReference type="PANTHER" id="PTHR20544">
    <property type="entry name" value="CENTROSOMAL PROTEIN CEP135"/>
    <property type="match status" value="1"/>
</dbReference>
<evidence type="ECO:0000256" key="4">
    <source>
        <dbReference type="ARBA" id="ARBA00038123"/>
    </source>
</evidence>
<dbReference type="PANTHER" id="PTHR20544:SF1">
    <property type="entry name" value="CENTROSOMAL PROTEIN 135KDA"/>
    <property type="match status" value="1"/>
</dbReference>
<feature type="compositionally biased region" description="Basic and acidic residues" evidence="5">
    <location>
        <begin position="64"/>
        <end position="85"/>
    </location>
</feature>
<feature type="region of interest" description="Disordered" evidence="5">
    <location>
        <begin position="32"/>
        <end position="85"/>
    </location>
</feature>
<dbReference type="GO" id="GO:0005814">
    <property type="term" value="C:centriole"/>
    <property type="evidence" value="ECO:0007669"/>
    <property type="project" value="UniProtKB-SubCell"/>
</dbReference>
<evidence type="ECO:0000313" key="7">
    <source>
        <dbReference type="Proteomes" id="UP000770717"/>
    </source>
</evidence>
<protein>
    <submittedName>
        <fullName evidence="6">Uncharacterized protein</fullName>
    </submittedName>
</protein>
<comment type="caution">
    <text evidence="6">The sequence shown here is derived from an EMBL/GenBank/DDBJ whole genome shotgun (WGS) entry which is preliminary data.</text>
</comment>
<dbReference type="Proteomes" id="UP000770717">
    <property type="component" value="Unassembled WGS sequence"/>
</dbReference>
<dbReference type="EMBL" id="WNTK01000007">
    <property type="protein sequence ID" value="KAG9479793.1"/>
    <property type="molecule type" value="Genomic_DNA"/>
</dbReference>
<evidence type="ECO:0000313" key="6">
    <source>
        <dbReference type="EMBL" id="KAG9479793.1"/>
    </source>
</evidence>
<dbReference type="OrthoDB" id="10254663at2759"/>
<feature type="compositionally biased region" description="Polar residues" evidence="5">
    <location>
        <begin position="39"/>
        <end position="55"/>
    </location>
</feature>
<reference evidence="6" key="1">
    <citation type="thesis" date="2020" institute="ProQuest LLC" country="789 East Eisenhower Parkway, Ann Arbor, MI, USA">
        <title>Comparative Genomics and Chromosome Evolution.</title>
        <authorList>
            <person name="Mudd A.B."/>
        </authorList>
    </citation>
    <scope>NUCLEOTIDE SEQUENCE</scope>
    <source>
        <strain evidence="6">HN-11 Male</strain>
        <tissue evidence="6">Kidney and liver</tissue>
    </source>
</reference>
<keyword evidence="3" id="KW-0206">Cytoskeleton</keyword>
<evidence type="ECO:0000256" key="5">
    <source>
        <dbReference type="SAM" id="MobiDB-lite"/>
    </source>
</evidence>
<evidence type="ECO:0000256" key="2">
    <source>
        <dbReference type="ARBA" id="ARBA00022490"/>
    </source>
</evidence>
<organism evidence="6 7">
    <name type="scientific">Eleutherodactylus coqui</name>
    <name type="common">Puerto Rican coqui</name>
    <dbReference type="NCBI Taxonomy" id="57060"/>
    <lineage>
        <taxon>Eukaryota</taxon>
        <taxon>Metazoa</taxon>
        <taxon>Chordata</taxon>
        <taxon>Craniata</taxon>
        <taxon>Vertebrata</taxon>
        <taxon>Euteleostomi</taxon>
        <taxon>Amphibia</taxon>
        <taxon>Batrachia</taxon>
        <taxon>Anura</taxon>
        <taxon>Neobatrachia</taxon>
        <taxon>Hyloidea</taxon>
        <taxon>Eleutherodactylidae</taxon>
        <taxon>Eleutherodactylinae</taxon>
        <taxon>Eleutherodactylus</taxon>
        <taxon>Eleutherodactylus</taxon>
    </lineage>
</organism>
<dbReference type="InterPro" id="IPR051877">
    <property type="entry name" value="Centriole_BasalBody_StrucProt"/>
</dbReference>
<evidence type="ECO:0000256" key="3">
    <source>
        <dbReference type="ARBA" id="ARBA00023212"/>
    </source>
</evidence>
<sequence>MLRNKLTQLQSDYDVAKRQLTTERFERERAVQELRRHGLSTSSIRTTSPLTSTMKSPALSPERSILRTVDRGSDKSAEKSVSFKD</sequence>
<comment type="subcellular location">
    <subcellularLocation>
        <location evidence="1">Cytoplasm</location>
        <location evidence="1">Cytoskeleton</location>
        <location evidence="1">Microtubule organizing center</location>
        <location evidence="1">Centrosome</location>
        <location evidence="1">Centriole</location>
    </subcellularLocation>
</comment>
<evidence type="ECO:0000256" key="1">
    <source>
        <dbReference type="ARBA" id="ARBA00004114"/>
    </source>
</evidence>
<accession>A0A8J6K3Q7</accession>
<keyword evidence="7" id="KW-1185">Reference proteome</keyword>
<dbReference type="AlphaFoldDB" id="A0A8J6K3Q7"/>
<proteinExistence type="inferred from homology"/>
<name>A0A8J6K3Q7_ELECQ</name>